<evidence type="ECO:0000256" key="12">
    <source>
        <dbReference type="ARBA" id="ARBA00022801"/>
    </source>
</evidence>
<dbReference type="PANTHER" id="PTHR40457:SF1">
    <property type="entry name" value="PHOSPHOLIPASE A1"/>
    <property type="match status" value="1"/>
</dbReference>
<dbReference type="GO" id="GO:0009279">
    <property type="term" value="C:cell outer membrane"/>
    <property type="evidence" value="ECO:0007669"/>
    <property type="project" value="UniProtKB-SubCell"/>
</dbReference>
<comment type="catalytic activity">
    <reaction evidence="1 20">
        <text>a 1,2-diacyl-sn-glycero-3-phosphocholine + H2O = a 2-acyl-sn-glycero-3-phosphocholine + a fatty acid + H(+)</text>
        <dbReference type="Rhea" id="RHEA:18689"/>
        <dbReference type="ChEBI" id="CHEBI:15377"/>
        <dbReference type="ChEBI" id="CHEBI:15378"/>
        <dbReference type="ChEBI" id="CHEBI:28868"/>
        <dbReference type="ChEBI" id="CHEBI:57643"/>
        <dbReference type="ChEBI" id="CHEBI:57875"/>
        <dbReference type="EC" id="3.1.1.32"/>
    </reaction>
</comment>
<evidence type="ECO:0000256" key="8">
    <source>
        <dbReference type="ARBA" id="ARBA00022452"/>
    </source>
</evidence>
<feature type="active site" description="Proton acceptor" evidence="18">
    <location>
        <position position="208"/>
    </location>
</feature>
<evidence type="ECO:0000256" key="16">
    <source>
        <dbReference type="ARBA" id="ARBA00023136"/>
    </source>
</evidence>
<feature type="binding site" description="in dimeric form" evidence="19">
    <location>
        <position position="218"/>
    </location>
    <ligand>
        <name>Ca(2+)</name>
        <dbReference type="ChEBI" id="CHEBI:29108"/>
        <label>1</label>
    </ligand>
</feature>
<evidence type="ECO:0000256" key="13">
    <source>
        <dbReference type="ARBA" id="ARBA00022837"/>
    </source>
</evidence>
<keyword evidence="12 20" id="KW-0378">Hydrolase</keyword>
<comment type="subcellular location">
    <subcellularLocation>
        <location evidence="20">Cell outer membrane</location>
        <topology evidence="20">Multi-pass membrane protein</topology>
    </subcellularLocation>
    <text evidence="20">One of the very few enzymes located there.</text>
</comment>
<dbReference type="Gene3D" id="2.40.230.10">
    <property type="entry name" value="Phospholipase A1"/>
    <property type="match status" value="1"/>
</dbReference>
<accession>A0A081NBX6</accession>
<keyword evidence="15 20" id="KW-0443">Lipid metabolism</keyword>
<keyword evidence="14 20" id="KW-0442">Lipid degradation</keyword>
<evidence type="ECO:0000256" key="17">
    <source>
        <dbReference type="ARBA" id="ARBA00023237"/>
    </source>
</evidence>
<evidence type="ECO:0000256" key="9">
    <source>
        <dbReference type="ARBA" id="ARBA00022692"/>
    </source>
</evidence>
<keyword evidence="9" id="KW-0812">Transmembrane</keyword>
<dbReference type="Pfam" id="PF02253">
    <property type="entry name" value="PLA1"/>
    <property type="match status" value="1"/>
</dbReference>
<feature type="chain" id="PRO_5019616961" description="Phospholipase A1" evidence="20">
    <location>
        <begin position="25"/>
        <end position="347"/>
    </location>
</feature>
<evidence type="ECO:0000256" key="14">
    <source>
        <dbReference type="ARBA" id="ARBA00022963"/>
    </source>
</evidence>
<feature type="binding site" description="in dimeric form" evidence="19">
    <location>
        <position position="213"/>
    </location>
    <ligand>
        <name>Ca(2+)</name>
        <dbReference type="ChEBI" id="CHEBI:29108"/>
        <label>1</label>
    </ligand>
</feature>
<comment type="function">
    <text evidence="20">Hydrolysis of phosphatidylcholine with phospholipase A2 (EC 3.1.1.4) and phospholipase A1 (EC 3.1.1.32) activities.</text>
</comment>
<evidence type="ECO:0000313" key="22">
    <source>
        <dbReference type="Proteomes" id="UP000028006"/>
    </source>
</evidence>
<dbReference type="GO" id="GO:0004623">
    <property type="term" value="F:phospholipase A2 activity"/>
    <property type="evidence" value="ECO:0007669"/>
    <property type="project" value="UniProtKB-EC"/>
</dbReference>
<dbReference type="AlphaFoldDB" id="A0A081NBX6"/>
<evidence type="ECO:0000256" key="1">
    <source>
        <dbReference type="ARBA" id="ARBA00000111"/>
    </source>
</evidence>
<dbReference type="eggNOG" id="COG2829">
    <property type="taxonomic scope" value="Bacteria"/>
</dbReference>
<evidence type="ECO:0000256" key="3">
    <source>
        <dbReference type="ARBA" id="ARBA00010525"/>
    </source>
</evidence>
<dbReference type="EMBL" id="JOKG01000001">
    <property type="protein sequence ID" value="KEQ15949.1"/>
    <property type="molecule type" value="Genomic_DNA"/>
</dbReference>
<proteinExistence type="inferred from homology"/>
<evidence type="ECO:0000256" key="5">
    <source>
        <dbReference type="ARBA" id="ARBA00013179"/>
    </source>
</evidence>
<protein>
    <recommendedName>
        <fullName evidence="7 20">Phospholipase A1</fullName>
        <ecNumber evidence="5 20">3.1.1.32</ecNumber>
        <ecNumber evidence="6 20">3.1.1.4</ecNumber>
    </recommendedName>
    <alternativeName>
        <fullName evidence="20">Phosphatidylcholine 1-acylhydrolase</fullName>
    </alternativeName>
</protein>
<evidence type="ECO:0000313" key="21">
    <source>
        <dbReference type="EMBL" id="KEQ15949.1"/>
    </source>
</evidence>
<dbReference type="InterPro" id="IPR003187">
    <property type="entry name" value="PLipase_A1"/>
</dbReference>
<evidence type="ECO:0000256" key="2">
    <source>
        <dbReference type="ARBA" id="ARBA00001604"/>
    </source>
</evidence>
<dbReference type="PRINTS" id="PR01486">
    <property type="entry name" value="PHPHLIPASEA1"/>
</dbReference>
<feature type="binding site" description="in dimeric form" evidence="19">
    <location>
        <position position="172"/>
    </location>
    <ligand>
        <name>Ca(2+)</name>
        <dbReference type="ChEBI" id="CHEBI:29108"/>
        <label>2</label>
    </ligand>
</feature>
<dbReference type="RefSeq" id="WP_034873214.1">
    <property type="nucleotide sequence ID" value="NZ_JOKG01000001.1"/>
</dbReference>
<keyword evidence="11 20" id="KW-0732">Signal</keyword>
<comment type="caution">
    <text evidence="21">The sequence shown here is derived from an EMBL/GenBank/DDBJ whole genome shotgun (WGS) entry which is preliminary data.</text>
</comment>
<keyword evidence="8" id="KW-1134">Transmembrane beta strand</keyword>
<keyword evidence="17 20" id="KW-0998">Cell outer membrane</keyword>
<keyword evidence="22" id="KW-1185">Reference proteome</keyword>
<evidence type="ECO:0000256" key="10">
    <source>
        <dbReference type="ARBA" id="ARBA00022723"/>
    </source>
</evidence>
<name>A0A081NBX6_9GAMM</name>
<evidence type="ECO:0000256" key="19">
    <source>
        <dbReference type="PIRSR" id="PIRSR603187-2"/>
    </source>
</evidence>
<evidence type="ECO:0000256" key="11">
    <source>
        <dbReference type="ARBA" id="ARBA00022729"/>
    </source>
</evidence>
<keyword evidence="16" id="KW-0472">Membrane</keyword>
<comment type="similarity">
    <text evidence="3 20">Belongs to the phospholipase A1 family.</text>
</comment>
<keyword evidence="13 19" id="KW-0106">Calcium</keyword>
<reference evidence="21 22" key="1">
    <citation type="submission" date="2014-06" db="EMBL/GenBank/DDBJ databases">
        <title>Whole Genome Sequences of Three Symbiotic Endozoicomonas Bacteria.</title>
        <authorList>
            <person name="Neave M.J."/>
            <person name="Apprill A."/>
            <person name="Voolstra C.R."/>
        </authorList>
    </citation>
    <scope>NUCLEOTIDE SEQUENCE [LARGE SCALE GENOMIC DNA]</scope>
    <source>
        <strain evidence="21 22">LMG 24815</strain>
    </source>
</reference>
<dbReference type="GO" id="GO:0016042">
    <property type="term" value="P:lipid catabolic process"/>
    <property type="evidence" value="ECO:0007669"/>
    <property type="project" value="UniProtKB-KW"/>
</dbReference>
<dbReference type="CDD" id="cd00541">
    <property type="entry name" value="OMPLA"/>
    <property type="match status" value="1"/>
</dbReference>
<comment type="catalytic activity">
    <reaction evidence="2 20">
        <text>a 1,2-diacyl-sn-glycero-3-phosphocholine + H2O = a 1-acyl-sn-glycero-3-phosphocholine + a fatty acid + H(+)</text>
        <dbReference type="Rhea" id="RHEA:15801"/>
        <dbReference type="ChEBI" id="CHEBI:15377"/>
        <dbReference type="ChEBI" id="CHEBI:15378"/>
        <dbReference type="ChEBI" id="CHEBI:28868"/>
        <dbReference type="ChEBI" id="CHEBI:57643"/>
        <dbReference type="ChEBI" id="CHEBI:58168"/>
        <dbReference type="EC" id="3.1.1.4"/>
    </reaction>
</comment>
<evidence type="ECO:0000256" key="7">
    <source>
        <dbReference type="ARBA" id="ARBA00021726"/>
    </source>
</evidence>
<dbReference type="GO" id="GO:0008970">
    <property type="term" value="F:phospholipase A1 activity"/>
    <property type="evidence" value="ECO:0007669"/>
    <property type="project" value="UniProtKB-EC"/>
</dbReference>
<dbReference type="InterPro" id="IPR036541">
    <property type="entry name" value="PLipase_A1_sf"/>
</dbReference>
<evidence type="ECO:0000256" key="18">
    <source>
        <dbReference type="PIRSR" id="PIRSR603187-1"/>
    </source>
</evidence>
<sequence>MKKRKDKRRFLFCLLAPLSLPVSTANSETTEQCLLRFALKGDADMTLSELRSACSSRQNESNDVVITHQTMRADPSSPMDRRITGEKAATGNRFVITPHKPNYILPVSYVSSTNTQPYQPFNARVPDLDNTEVKFQLSLKAPVREGVFNGNGTLYAAYTNTSWWQAYNSAESAPFRETNHEPELFMMFPTEYPLLGMDLKAVGFGFSHQSNGRSNYLSRSWNRIYMSFLLEKEQFYAGFKPWYRIPEDKKKDDNPNSKGDDNPDISQYMGYGELYFGYKFDRHNITAMMRNNLRSNNKGAVQLDWSFPLTERFRGYVQYFNGYGESLIDYNISSNRLSVGIMLTDWL</sequence>
<evidence type="ECO:0000256" key="20">
    <source>
        <dbReference type="RuleBase" id="RU366027"/>
    </source>
</evidence>
<evidence type="ECO:0000256" key="6">
    <source>
        <dbReference type="ARBA" id="ARBA00013278"/>
    </source>
</evidence>
<evidence type="ECO:0000256" key="15">
    <source>
        <dbReference type="ARBA" id="ARBA00023098"/>
    </source>
</evidence>
<dbReference type="EC" id="3.1.1.4" evidence="6 20"/>
<keyword evidence="10 19" id="KW-0479">Metal-binding</keyword>
<dbReference type="EC" id="3.1.1.32" evidence="5 20"/>
<dbReference type="GO" id="GO:0005509">
    <property type="term" value="F:calcium ion binding"/>
    <property type="evidence" value="ECO:0007669"/>
    <property type="project" value="TreeGrafter"/>
</dbReference>
<dbReference type="SUPFAM" id="SSF56931">
    <property type="entry name" value="Outer membrane phospholipase A (OMPLA)"/>
    <property type="match status" value="1"/>
</dbReference>
<gene>
    <name evidence="21" type="ORF">GZ77_05525</name>
</gene>
<dbReference type="PANTHER" id="PTHR40457">
    <property type="entry name" value="PHOSPHOLIPASE A1"/>
    <property type="match status" value="1"/>
</dbReference>
<comment type="subunit">
    <text evidence="4 20">Homodimer; dimerization is reversible, and the dimeric form is the active one.</text>
</comment>
<organism evidence="21 22">
    <name type="scientific">Endozoicomonas montiporae</name>
    <dbReference type="NCBI Taxonomy" id="1027273"/>
    <lineage>
        <taxon>Bacteria</taxon>
        <taxon>Pseudomonadati</taxon>
        <taxon>Pseudomonadota</taxon>
        <taxon>Gammaproteobacteria</taxon>
        <taxon>Oceanospirillales</taxon>
        <taxon>Endozoicomonadaceae</taxon>
        <taxon>Endozoicomonas</taxon>
    </lineage>
</organism>
<comment type="cofactor">
    <cofactor evidence="20">
        <name>Ca(2+)</name>
        <dbReference type="ChEBI" id="CHEBI:29108"/>
    </cofactor>
    <text evidence="20">Binds 1 Ca(2+) ion per monomer. In the dimeric form the Ca(2+) is bound by different amino acids with binding of each Ca(2+) shared with ligands coming from each monomer. The Ca(2+) ion may have a role in catalysis.</text>
</comment>
<dbReference type="Proteomes" id="UP000028006">
    <property type="component" value="Unassembled WGS sequence"/>
</dbReference>
<feature type="binding site" description="in dimeric form" evidence="19">
    <location>
        <position position="261"/>
    </location>
    <ligand>
        <name>Ca(2+)</name>
        <dbReference type="ChEBI" id="CHEBI:29108"/>
        <label>1</label>
    </ligand>
</feature>
<evidence type="ECO:0000256" key="4">
    <source>
        <dbReference type="ARBA" id="ARBA00011702"/>
    </source>
</evidence>
<feature type="signal peptide" evidence="20">
    <location>
        <begin position="1"/>
        <end position="24"/>
    </location>
</feature>
<feature type="active site" description="Nucleophile" evidence="18">
    <location>
        <position position="210"/>
    </location>
</feature>